<feature type="transmembrane region" description="Helical" evidence="1">
    <location>
        <begin position="12"/>
        <end position="28"/>
    </location>
</feature>
<sequence>MMAFFKKYNVYSSVFLITGLLIYDYQFINKYKTSYEAKGLYTAGRIQEIKPYGRGTGYEFVYTFQTGGKNLSI</sequence>
<dbReference type="AlphaFoldDB" id="A0AAU6WTN0"/>
<gene>
    <name evidence="2" type="ORF">AAFP95_05680</name>
</gene>
<organism evidence="2 3">
    <name type="scientific">Chryseobacterium endophyticum</name>
    <dbReference type="NCBI Taxonomy" id="1854762"/>
    <lineage>
        <taxon>Bacteria</taxon>
        <taxon>Pseudomonadati</taxon>
        <taxon>Bacteroidota</taxon>
        <taxon>Flavobacteriia</taxon>
        <taxon>Flavobacteriales</taxon>
        <taxon>Weeksellaceae</taxon>
        <taxon>Chryseobacterium group</taxon>
        <taxon>Chryseobacterium</taxon>
    </lineage>
</organism>
<evidence type="ECO:0000313" key="3">
    <source>
        <dbReference type="Proteomes" id="UP001463665"/>
    </source>
</evidence>
<dbReference type="Proteomes" id="UP001463665">
    <property type="component" value="Chromosome"/>
</dbReference>
<keyword evidence="1" id="KW-1133">Transmembrane helix</keyword>
<keyword evidence="1" id="KW-0812">Transmembrane</keyword>
<protein>
    <recommendedName>
        <fullName evidence="4">DUF3592 domain-containing protein</fullName>
    </recommendedName>
</protein>
<evidence type="ECO:0000256" key="1">
    <source>
        <dbReference type="SAM" id="Phobius"/>
    </source>
</evidence>
<keyword evidence="3" id="KW-1185">Reference proteome</keyword>
<dbReference type="EMBL" id="CP154834">
    <property type="protein sequence ID" value="XAO75425.1"/>
    <property type="molecule type" value="Genomic_DNA"/>
</dbReference>
<reference evidence="2 3" key="1">
    <citation type="submission" date="2024-04" db="EMBL/GenBank/DDBJ databases">
        <title>Genome sequencing and assembly of rice foliar adapted Chryseobacterium endophyticum OsEnb-ALM-A6.</title>
        <authorList>
            <person name="Kumar S."/>
            <person name="Javed M."/>
            <person name="Chouhan V."/>
            <person name="Charishma K."/>
            <person name="Patel A."/>
            <person name="Kumar M."/>
            <person name="Sahu K.P."/>
            <person name="Kumar A."/>
        </authorList>
    </citation>
    <scope>NUCLEOTIDE SEQUENCE [LARGE SCALE GENOMIC DNA]</scope>
    <source>
        <strain evidence="2 3">OsEnb-ALM-A6</strain>
    </source>
</reference>
<evidence type="ECO:0000313" key="2">
    <source>
        <dbReference type="EMBL" id="XAO75425.1"/>
    </source>
</evidence>
<proteinExistence type="predicted"/>
<name>A0AAU6WTN0_9FLAO</name>
<evidence type="ECO:0008006" key="4">
    <source>
        <dbReference type="Google" id="ProtNLM"/>
    </source>
</evidence>
<keyword evidence="1" id="KW-0472">Membrane</keyword>
<dbReference type="RefSeq" id="WP_345767140.1">
    <property type="nucleotide sequence ID" value="NZ_CP154834.1"/>
</dbReference>
<accession>A0AAU6WTN0</accession>